<dbReference type="PROSITE" id="PS51036">
    <property type="entry name" value="ZF_A20"/>
    <property type="match status" value="1"/>
</dbReference>
<dbReference type="GO" id="GO:0030139">
    <property type="term" value="C:endocytic vesicle"/>
    <property type="evidence" value="ECO:0007669"/>
    <property type="project" value="TreeGrafter"/>
</dbReference>
<dbReference type="Pfam" id="PF02204">
    <property type="entry name" value="VPS9"/>
    <property type="match status" value="1"/>
</dbReference>
<evidence type="ECO:0000313" key="7">
    <source>
        <dbReference type="EMBL" id="CAD5216092.1"/>
    </source>
</evidence>
<protein>
    <recommendedName>
        <fullName evidence="9">Rab5 GDP/GTP exchange factor</fullName>
    </recommendedName>
</protein>
<dbReference type="PROSITE" id="PS51205">
    <property type="entry name" value="VPS9"/>
    <property type="match status" value="1"/>
</dbReference>
<feature type="compositionally biased region" description="Acidic residues" evidence="4">
    <location>
        <begin position="449"/>
        <end position="462"/>
    </location>
</feature>
<dbReference type="InterPro" id="IPR003123">
    <property type="entry name" value="VPS9"/>
</dbReference>
<dbReference type="GO" id="GO:0005829">
    <property type="term" value="C:cytosol"/>
    <property type="evidence" value="ECO:0007669"/>
    <property type="project" value="TreeGrafter"/>
</dbReference>
<dbReference type="Proteomes" id="UP000614601">
    <property type="component" value="Unassembled WGS sequence"/>
</dbReference>
<keyword evidence="8" id="KW-1185">Reference proteome</keyword>
<sequence>MSTPVIEDRGCRVSITEQQMLCKNQCGYYGTPQWDGFCSKCYRAHQTEKTRTLHFNLNRSLLSQNDRRLSVDPKNTLRGLMKKSPSMFSTTSVNGSPTHERQARSLSPESLDAEKTLRMYLMKNFQPIYASDLEKNCKEIVETLKEHENDGMEELSLLVENFYKQIVEKANRYRSTNPEFTSTAFLEQVESYISVKGHKFLFCTKTDEEVADLSLQDRIRSLHWVTQGFFETALDFDCPAVEEHLDDAVNEIVYMNSHKAIGDKLACLVRCSNKIFDALKASTDAPAGADDFLPSLIYVVLKSNPPLIQSNLHFISRFACQSRIARGESGYYFTHLSCAIQFIQEMNAEKLNISKEDFEAYTSGAKKAPVARRSHVSATKSVENSLKKLAVLSESQKNLEEKAQEMVDSTFGRLDAIKQRVDNLDKDFTIPPTVSLKQNVNGELEVVQLDEEGNEAPFEDSDDAKGFSDKENEDSEVAVKEKVVDSKSEQEDGEDVNKDGEVTESEEKASEDDSKTTGITGGQND</sequence>
<evidence type="ECO:0000256" key="1">
    <source>
        <dbReference type="ARBA" id="ARBA00022723"/>
    </source>
</evidence>
<keyword evidence="1" id="KW-0479">Metal-binding</keyword>
<feature type="compositionally biased region" description="Basic and acidic residues" evidence="4">
    <location>
        <begin position="477"/>
        <end position="515"/>
    </location>
</feature>
<evidence type="ECO:0000256" key="3">
    <source>
        <dbReference type="ARBA" id="ARBA00022833"/>
    </source>
</evidence>
<gene>
    <name evidence="7" type="ORF">BOKJ2_LOCUS6420</name>
</gene>
<dbReference type="Gene3D" id="1.20.5.4770">
    <property type="match status" value="1"/>
</dbReference>
<keyword evidence="3" id="KW-0862">Zinc</keyword>
<dbReference type="GO" id="GO:0031267">
    <property type="term" value="F:small GTPase binding"/>
    <property type="evidence" value="ECO:0007669"/>
    <property type="project" value="TreeGrafter"/>
</dbReference>
<dbReference type="OrthoDB" id="300289at2759"/>
<evidence type="ECO:0000259" key="6">
    <source>
        <dbReference type="PROSITE" id="PS51205"/>
    </source>
</evidence>
<evidence type="ECO:0008006" key="9">
    <source>
        <dbReference type="Google" id="ProtNLM"/>
    </source>
</evidence>
<feature type="domain" description="VPS9" evidence="6">
    <location>
        <begin position="209"/>
        <end position="352"/>
    </location>
</feature>
<dbReference type="EMBL" id="CAJFDH010000003">
    <property type="protein sequence ID" value="CAD5216092.1"/>
    <property type="molecule type" value="Genomic_DNA"/>
</dbReference>
<dbReference type="SMART" id="SM00167">
    <property type="entry name" value="VPS9"/>
    <property type="match status" value="1"/>
</dbReference>
<dbReference type="GO" id="GO:0003677">
    <property type="term" value="F:DNA binding"/>
    <property type="evidence" value="ECO:0007669"/>
    <property type="project" value="InterPro"/>
</dbReference>
<proteinExistence type="predicted"/>
<dbReference type="SUPFAM" id="SSF109993">
    <property type="entry name" value="VPS9 domain"/>
    <property type="match status" value="1"/>
</dbReference>
<dbReference type="EMBL" id="CAJFCW020000003">
    <property type="protein sequence ID" value="CAG9105286.1"/>
    <property type="molecule type" value="Genomic_DNA"/>
</dbReference>
<dbReference type="SMART" id="SM00259">
    <property type="entry name" value="ZnF_A20"/>
    <property type="match status" value="1"/>
</dbReference>
<dbReference type="InterPro" id="IPR037191">
    <property type="entry name" value="VPS9_dom_sf"/>
</dbReference>
<dbReference type="GO" id="GO:0005085">
    <property type="term" value="F:guanyl-nucleotide exchange factor activity"/>
    <property type="evidence" value="ECO:0007669"/>
    <property type="project" value="InterPro"/>
</dbReference>
<dbReference type="GO" id="GO:0016192">
    <property type="term" value="P:vesicle-mediated transport"/>
    <property type="evidence" value="ECO:0007669"/>
    <property type="project" value="InterPro"/>
</dbReference>
<reference evidence="7" key="1">
    <citation type="submission" date="2020-09" db="EMBL/GenBank/DDBJ databases">
        <authorList>
            <person name="Kikuchi T."/>
        </authorList>
    </citation>
    <scope>NUCLEOTIDE SEQUENCE</scope>
    <source>
        <strain evidence="7">SH1</strain>
    </source>
</reference>
<evidence type="ECO:0000259" key="5">
    <source>
        <dbReference type="PROSITE" id="PS51036"/>
    </source>
</evidence>
<name>A0A811KKT5_9BILA</name>
<dbReference type="PANTHER" id="PTHR23101">
    <property type="entry name" value="RAB GDP/GTP EXCHANGE FACTOR"/>
    <property type="match status" value="1"/>
</dbReference>
<feature type="compositionally biased region" description="Polar residues" evidence="4">
    <location>
        <begin position="86"/>
        <end position="97"/>
    </location>
</feature>
<comment type="caution">
    <text evidence="7">The sequence shown here is derived from an EMBL/GenBank/DDBJ whole genome shotgun (WGS) entry which is preliminary data.</text>
</comment>
<evidence type="ECO:0000256" key="4">
    <source>
        <dbReference type="SAM" id="MobiDB-lite"/>
    </source>
</evidence>
<dbReference type="GO" id="GO:0008270">
    <property type="term" value="F:zinc ion binding"/>
    <property type="evidence" value="ECO:0007669"/>
    <property type="project" value="UniProtKB-KW"/>
</dbReference>
<dbReference type="PANTHER" id="PTHR23101:SF122">
    <property type="entry name" value="RABAPTIN-5-ASSOCIATED EXCHANGE FACTOR FOR RAB5"/>
    <property type="match status" value="1"/>
</dbReference>
<dbReference type="AlphaFoldDB" id="A0A811KKT5"/>
<dbReference type="Proteomes" id="UP000783686">
    <property type="component" value="Unassembled WGS sequence"/>
</dbReference>
<evidence type="ECO:0000256" key="2">
    <source>
        <dbReference type="ARBA" id="ARBA00022771"/>
    </source>
</evidence>
<dbReference type="Gene3D" id="1.10.246.120">
    <property type="match status" value="1"/>
</dbReference>
<feature type="region of interest" description="Disordered" evidence="4">
    <location>
        <begin position="449"/>
        <end position="525"/>
    </location>
</feature>
<organism evidence="7 8">
    <name type="scientific">Bursaphelenchus okinawaensis</name>
    <dbReference type="NCBI Taxonomy" id="465554"/>
    <lineage>
        <taxon>Eukaryota</taxon>
        <taxon>Metazoa</taxon>
        <taxon>Ecdysozoa</taxon>
        <taxon>Nematoda</taxon>
        <taxon>Chromadorea</taxon>
        <taxon>Rhabditida</taxon>
        <taxon>Tylenchina</taxon>
        <taxon>Tylenchomorpha</taxon>
        <taxon>Aphelenchoidea</taxon>
        <taxon>Aphelenchoididae</taxon>
        <taxon>Bursaphelenchus</taxon>
    </lineage>
</organism>
<feature type="domain" description="A20-type" evidence="5">
    <location>
        <begin position="16"/>
        <end position="50"/>
    </location>
</feature>
<dbReference type="SUPFAM" id="SSF57716">
    <property type="entry name" value="Glucocorticoid receptor-like (DNA-binding domain)"/>
    <property type="match status" value="1"/>
</dbReference>
<dbReference type="Pfam" id="PF01754">
    <property type="entry name" value="zf-A20"/>
    <property type="match status" value="1"/>
</dbReference>
<keyword evidence="2" id="KW-0863">Zinc-finger</keyword>
<dbReference type="InterPro" id="IPR045046">
    <property type="entry name" value="Vps9-like"/>
</dbReference>
<feature type="region of interest" description="Disordered" evidence="4">
    <location>
        <begin position="80"/>
        <end position="109"/>
    </location>
</feature>
<accession>A0A811KKT5</accession>
<dbReference type="InterPro" id="IPR002653">
    <property type="entry name" value="Znf_A20"/>
</dbReference>
<dbReference type="Gene3D" id="1.20.1050.80">
    <property type="entry name" value="VPS9 domain"/>
    <property type="match status" value="1"/>
</dbReference>
<evidence type="ECO:0000313" key="8">
    <source>
        <dbReference type="Proteomes" id="UP000614601"/>
    </source>
</evidence>